<feature type="compositionally biased region" description="Low complexity" evidence="4">
    <location>
        <begin position="206"/>
        <end position="226"/>
    </location>
</feature>
<feature type="compositionally biased region" description="Low complexity" evidence="4">
    <location>
        <begin position="186"/>
        <end position="195"/>
    </location>
</feature>
<evidence type="ECO:0000256" key="2">
    <source>
        <dbReference type="ARBA" id="ARBA00022737"/>
    </source>
</evidence>
<feature type="compositionally biased region" description="Low complexity" evidence="4">
    <location>
        <begin position="1"/>
        <end position="16"/>
    </location>
</feature>
<dbReference type="AlphaFoldDB" id="A0A9P6QGL6"/>
<feature type="transmembrane region" description="Helical" evidence="5">
    <location>
        <begin position="316"/>
        <end position="337"/>
    </location>
</feature>
<accession>A0A9P6QGL6</accession>
<dbReference type="GO" id="GO:0071031">
    <property type="term" value="P:nuclear mRNA surveillance of mRNA 3'-end processing"/>
    <property type="evidence" value="ECO:0007669"/>
    <property type="project" value="TreeGrafter"/>
</dbReference>
<feature type="transmembrane region" description="Helical" evidence="5">
    <location>
        <begin position="394"/>
        <end position="417"/>
    </location>
</feature>
<feature type="compositionally biased region" description="Basic and acidic residues" evidence="4">
    <location>
        <begin position="513"/>
        <end position="524"/>
    </location>
</feature>
<dbReference type="OrthoDB" id="2434847at2759"/>
<keyword evidence="5" id="KW-0812">Transmembrane</keyword>
<dbReference type="GO" id="GO:0071038">
    <property type="term" value="P:TRAMP-dependent tRNA surveillance pathway"/>
    <property type="evidence" value="ECO:0007669"/>
    <property type="project" value="TreeGrafter"/>
</dbReference>
<dbReference type="GO" id="GO:0031499">
    <property type="term" value="C:TRAMP complex"/>
    <property type="evidence" value="ECO:0007669"/>
    <property type="project" value="TreeGrafter"/>
</dbReference>
<keyword evidence="3" id="KW-0539">Nucleus</keyword>
<keyword evidence="7" id="KW-1185">Reference proteome</keyword>
<sequence length="622" mass="66580">MASPSRSRLPSPSSLLNGFGILSHRRTTSNNNNNNNNTTLADDAQEPSQSLPGGGTSGSGESNNNTNSGETSNNALLSSSVQPTLSPLRNSTSSFASSAFGSNNDMANKNSTSSPYFVGGHTSGAFLPTDNAAAAAATGESHRRLLNAADGTTNDDPRMGISGSGVVQTVSGAGGGGVTLPMRPATSLSTTTVTTGPGEVVERGSSRSSLALSPASSSSDQQPLAPHQHHHQHHVHPHTLQQQVQQQQTEGAPVTSAGQQPQQQPPPPSTQEQQQQQQQPNRPTSPSTTKRQGRSSTKKQTLLTKALLTYLKVFRIVQPLVSLGTLGTMLPVLLYFRTQTLFPAIQASLYLYTVTLACASFLFAVIYLVDVLYHKPLFWPFTNKHFRQTSKARIGGDLMICMAFCGMWFLSLVGLVIDAAMVDCGKLASLDRVFVIEDRSTGAGTYREDTEGMNRFHRICQLEKASMGLAVVCWACWMGVLLVLLYGHFWKRRQVIAERLRRSLSRRHARSGRGQDQHSQEQHPHQQHHHSSQTGGVDAIIKAGSIHSHRSATTRAPGEAGAGVGSSSSNGGGGGVQYDTQRSHVTDHCGCQHEDGEVGLTGIICQYDGDSLRGRSSLRSLT</sequence>
<evidence type="ECO:0000256" key="3">
    <source>
        <dbReference type="ARBA" id="ARBA00023242"/>
    </source>
</evidence>
<dbReference type="GO" id="GO:0003723">
    <property type="term" value="F:RNA binding"/>
    <property type="evidence" value="ECO:0007669"/>
    <property type="project" value="TreeGrafter"/>
</dbReference>
<evidence type="ECO:0000256" key="4">
    <source>
        <dbReference type="SAM" id="MobiDB-lite"/>
    </source>
</evidence>
<comment type="caution">
    <text evidence="6">The sequence shown here is derived from an EMBL/GenBank/DDBJ whole genome shotgun (WGS) entry which is preliminary data.</text>
</comment>
<dbReference type="GO" id="GO:0071039">
    <property type="term" value="P:nuclear polyadenylation-dependent CUT catabolic process"/>
    <property type="evidence" value="ECO:0007669"/>
    <property type="project" value="TreeGrafter"/>
</dbReference>
<keyword evidence="5" id="KW-0472">Membrane</keyword>
<dbReference type="GO" id="GO:0071035">
    <property type="term" value="P:nuclear polyadenylation-dependent rRNA catabolic process"/>
    <property type="evidence" value="ECO:0007669"/>
    <property type="project" value="TreeGrafter"/>
</dbReference>
<dbReference type="EMBL" id="JAAAJB010000056">
    <property type="protein sequence ID" value="KAG0268264.1"/>
    <property type="molecule type" value="Genomic_DNA"/>
</dbReference>
<reference evidence="6" key="1">
    <citation type="journal article" date="2020" name="Fungal Divers.">
        <title>Resolving the Mortierellaceae phylogeny through synthesis of multi-gene phylogenetics and phylogenomics.</title>
        <authorList>
            <person name="Vandepol N."/>
            <person name="Liber J."/>
            <person name="Desiro A."/>
            <person name="Na H."/>
            <person name="Kennedy M."/>
            <person name="Barry K."/>
            <person name="Grigoriev I.V."/>
            <person name="Miller A.N."/>
            <person name="O'Donnell K."/>
            <person name="Stajich J.E."/>
            <person name="Bonito G."/>
        </authorList>
    </citation>
    <scope>NUCLEOTIDE SEQUENCE</scope>
    <source>
        <strain evidence="6">BC1065</strain>
    </source>
</reference>
<dbReference type="PANTHER" id="PTHR46543:SF2">
    <property type="entry name" value="AGAP013096-PA"/>
    <property type="match status" value="1"/>
</dbReference>
<feature type="region of interest" description="Disordered" evidence="4">
    <location>
        <begin position="547"/>
        <end position="579"/>
    </location>
</feature>
<evidence type="ECO:0000313" key="6">
    <source>
        <dbReference type="EMBL" id="KAG0268264.1"/>
    </source>
</evidence>
<feature type="compositionally biased region" description="Low complexity" evidence="4">
    <location>
        <begin position="238"/>
        <end position="249"/>
    </location>
</feature>
<dbReference type="Proteomes" id="UP000807716">
    <property type="component" value="Unassembled WGS sequence"/>
</dbReference>
<feature type="compositionally biased region" description="Low complexity" evidence="4">
    <location>
        <begin position="28"/>
        <end position="39"/>
    </location>
</feature>
<dbReference type="InterPro" id="IPR051644">
    <property type="entry name" value="TRAMP_AT-DNA-binding"/>
</dbReference>
<proteinExistence type="predicted"/>
<feature type="region of interest" description="Disordered" evidence="4">
    <location>
        <begin position="148"/>
        <end position="299"/>
    </location>
</feature>
<feature type="region of interest" description="Disordered" evidence="4">
    <location>
        <begin position="1"/>
        <end position="75"/>
    </location>
</feature>
<feature type="region of interest" description="Disordered" evidence="4">
    <location>
        <begin position="506"/>
        <end position="535"/>
    </location>
</feature>
<feature type="compositionally biased region" description="Basic residues" evidence="4">
    <location>
        <begin position="227"/>
        <end position="237"/>
    </location>
</feature>
<gene>
    <name evidence="6" type="ORF">DFQ27_007232</name>
</gene>
<comment type="subcellular location">
    <subcellularLocation>
        <location evidence="1">Nucleus</location>
    </subcellularLocation>
</comment>
<keyword evidence="2" id="KW-0677">Repeat</keyword>
<name>A0A9P6QGL6_9FUNG</name>
<dbReference type="GO" id="GO:0071037">
    <property type="term" value="P:nuclear polyadenylation-dependent snRNA catabolic process"/>
    <property type="evidence" value="ECO:0007669"/>
    <property type="project" value="TreeGrafter"/>
</dbReference>
<feature type="compositionally biased region" description="Gly residues" evidence="4">
    <location>
        <begin position="560"/>
        <end position="576"/>
    </location>
</feature>
<evidence type="ECO:0000313" key="7">
    <source>
        <dbReference type="Proteomes" id="UP000807716"/>
    </source>
</evidence>
<evidence type="ECO:0000256" key="1">
    <source>
        <dbReference type="ARBA" id="ARBA00004123"/>
    </source>
</evidence>
<dbReference type="PANTHER" id="PTHR46543">
    <property type="entry name" value="ZINC FINGER CCHC DOMAIN-CONTAINING PROTEIN 7"/>
    <property type="match status" value="1"/>
</dbReference>
<protein>
    <submittedName>
        <fullName evidence="6">Uncharacterized protein</fullName>
    </submittedName>
</protein>
<dbReference type="GO" id="GO:0071036">
    <property type="term" value="P:nuclear polyadenylation-dependent snoRNA catabolic process"/>
    <property type="evidence" value="ECO:0007669"/>
    <property type="project" value="TreeGrafter"/>
</dbReference>
<organism evidence="6 7">
    <name type="scientific">Actinomortierella ambigua</name>
    <dbReference type="NCBI Taxonomy" id="1343610"/>
    <lineage>
        <taxon>Eukaryota</taxon>
        <taxon>Fungi</taxon>
        <taxon>Fungi incertae sedis</taxon>
        <taxon>Mucoromycota</taxon>
        <taxon>Mortierellomycotina</taxon>
        <taxon>Mortierellomycetes</taxon>
        <taxon>Mortierellales</taxon>
        <taxon>Mortierellaceae</taxon>
        <taxon>Actinomortierella</taxon>
    </lineage>
</organism>
<feature type="transmembrane region" description="Helical" evidence="5">
    <location>
        <begin position="465"/>
        <end position="486"/>
    </location>
</feature>
<keyword evidence="5" id="KW-1133">Transmembrane helix</keyword>
<feature type="transmembrane region" description="Helical" evidence="5">
    <location>
        <begin position="349"/>
        <end position="373"/>
    </location>
</feature>
<evidence type="ECO:0000256" key="5">
    <source>
        <dbReference type="SAM" id="Phobius"/>
    </source>
</evidence>
<feature type="compositionally biased region" description="Low complexity" evidence="4">
    <location>
        <begin position="59"/>
        <end position="74"/>
    </location>
</feature>
<feature type="compositionally biased region" description="Low complexity" evidence="4">
    <location>
        <begin position="270"/>
        <end position="289"/>
    </location>
</feature>